<comment type="cofactor">
    <cofactor evidence="1">
        <name>pantetheine 4'-phosphate</name>
        <dbReference type="ChEBI" id="CHEBI:47942"/>
    </cofactor>
</comment>
<sequence>MNIATITTEKFLDEDKPISYERALNSYEMEIWFEALRDPHSYQFTIAYSVQLSEGADFARLRSAAEQVLKSEPAYHKVFLDQDPPKVRVDFGEVWVESCELMNEEGAAAFFTEWTRKSWDLSKSPLINITVGKMNDAAVLMVRAHHIVADSWGVNLLCHKILDVYEGNEVAQQERMEAVRHYAAKHPVLNHTELERVISDVVEEIRHVEPALLPKSGADFSTSHKYRRSFSMSANEVAAGLENGFTPFLTVSTALSVLLSNVYGSENFFIGVPFLNRSEEELAIINQKANTLPVKVEVAHGSTLRDIGAGIKAFARFLKDKESIPFGRIISALARSGAPRQLFDATVSYQRHPQVGVASVVEETFRNVGHVHAQEAIVVHLYTYGDNADVLGQICLNNSAFSSENAAQAFLDSLIQLIRDVGKYLDKPVSDVKLLPLEQDEQLQRYEHGPVKQYSENDTVMSLFAARATQHPENIAIRDPDGNRLTYAQLDQWSSAVAAALEERAIGQGDIVAVSMVRSSQMMAAIFGVLKAGAVYLPIDSDYPADRIQYMLQDSGAKLVISDLPHVIKQDDPRWFDLSAVPTELASAREYRIKTQPHDPAYVIYTSGSTGRPKGVVVAHHSVVNRLEWMQEIHPLSREDVILQKTPISFDVSVWELFWWAITGASVALLKQGAQRDPRALIQAISDHGVTVAHFVPSMLEPYVQALTDERQSLAANASLKCLFTSGEALTPAVVNRYKKLFSREMPPPRLINLYGPTEATVDVTYYELDLKQDSDVDSVPIGFPINNTAVRIVSRHGARQPIGMAGELQISGVQLAQGYLNQPELTAERFIIDQNDNGSCWYRTGDLAAWSEDGALLYLGRMDGQVKIRGNRIELGEIKNALLGLPDVLNAEVIVEDDENRGKHLVALYVSRRAFNERDLREQLGALLPVFMIPARFVELDEMPLTPNGKFDRARALEGISNQSVFVPVGELTETEAIVVKIWGKVLGQHDIAVDDDFYSLGGDSILMLKIRSELEMHGYEVNLSELGEHTTVRRLGYFLENTSDMFSCPKEALHPFELVRDVEQKRLGEMYDDAYPVSQLQLGLLFHSREVEGARAYKDVFRYTLKSAWDDRAFKFAVQQLIRRHPALRTVFNLSDFERPMQMIRKNVPVDDVLSITTPTRAEYERMIAGHMDKWSKHNYSLTSGPLFHIAIFVHHQADCIDLVLSFHHAILDGGSVANLIRELLVSYFQGGESSDLGYPEHELPNPSVFVQDELNALGSDKHRNYWKAYLDGADNALPIGLASHLGAVDHGIFSYRFLIEPELDTALSHLAKRVHVPIKLVYLAAHCMAMAAMSGTTDVVTGVVTHARPEVQHSEHILGLFLNTLPLRVGLEDLNWLQLLEVLYQNDKRSHKHRRFPLSQIQAENGAISIQTAFNYIHFHVLQDVTAKTDIELLAFEPKEETNFAILTNVMRDFAGGQTIVRVDMDGNIYAKEQGEVFFRLFNSALARIAYQSQMPVSLNRPLTDVGCLIVGTKPLVSLPARIQKAVQHHPSAVAVTYDDTEWCYQQLWDAATRIAALLTESGVGKQDVVGLALPRSFEQIATVIAILRLGAVCLPVDLSYPASRIELILSIAEPAVVVTTCHMTALPVNTPCLVLEPCSFEGDTGQIEDAVIDPDDAAYILFTSGSTGTPKGVTMPHRGLANLVDWQNKTSSGAQVSSTLQLAPLSFDVSFQEILSTLSSGATLHLIGETERRDPATLIRHLDRKGVERVFMPYIALQQFAETAVTLDLFPKQLRVVVSSGEQLRVTQEIRTLMSHLPAGVLENQYGPTETHVVTSYSMRGDPECFPAFPPIGMPISGAGLLLLDECFNVVPDGVPGEICVFGEALASGYYCSPEETSKTFIEHTDVSGKVLYRTGDIGIRAARGEIVSLGRNDIQVKVRGYRIEPSEIELKTLEFFEQRGESVDVAVVARPRDEMDTYLIAYLAGKEGHHSNTLDDLRQFLSAELPAYMVPTHITWIDTIPKTPSGKRDDAQLRQLDIQIGSTRDYREPQNDYESRLCHLVAELLKITEIAPEQSIFDCGATSITAMRIVVLVEKLYGVNVPLSAFVSAPTIAKLARLIQDDGGHLQFDPLVPLRESGQRRPIFLVHPMGGNILSYLRMLPHLPSDQPFYALQAAGVDVGSTPIATIEEQARFYIEAIKRVQPTGPYIIGGWSYGGFIAFEMAAQLIQAGELVSNVLILDTMALNSHARGKTSDDALLSWFFWELLWTSRGSALPVQVVPEHIETLQERFDYITNHAIAIGAVPAGSTKAVLQRLFEVYRTNWQAATDYNHNARYPELDMTLVRAKQPLPRILRDMHDSIGSKYHDPFNGWRSQTSGQVNLIEVEGDHLTIMEEPFVGPLVSAILSEIK</sequence>
<dbReference type="Pfam" id="PF00975">
    <property type="entry name" value="Thioesterase"/>
    <property type="match status" value="1"/>
</dbReference>
<dbReference type="InterPro" id="IPR009081">
    <property type="entry name" value="PP-bd_ACP"/>
</dbReference>
<dbReference type="FunFam" id="3.40.50.12780:FF:000012">
    <property type="entry name" value="Non-ribosomal peptide synthetase"/>
    <property type="match status" value="1"/>
</dbReference>
<feature type="domain" description="Carrier" evidence="4">
    <location>
        <begin position="2033"/>
        <end position="2108"/>
    </location>
</feature>
<dbReference type="Pfam" id="PF00501">
    <property type="entry name" value="AMP-binding"/>
    <property type="match status" value="2"/>
</dbReference>
<dbReference type="Gene3D" id="2.30.38.10">
    <property type="entry name" value="Luciferase, Domain 3"/>
    <property type="match status" value="1"/>
</dbReference>
<dbReference type="InterPro" id="IPR006162">
    <property type="entry name" value="Ppantetheine_attach_site"/>
</dbReference>
<keyword evidence="2" id="KW-0596">Phosphopantetheine</keyword>
<dbReference type="PROSITE" id="PS50075">
    <property type="entry name" value="CARRIER"/>
    <property type="match status" value="2"/>
</dbReference>
<dbReference type="PROSITE" id="PS00455">
    <property type="entry name" value="AMP_BINDING"/>
    <property type="match status" value="2"/>
</dbReference>
<dbReference type="EMBL" id="FSSB01000016">
    <property type="protein sequence ID" value="SIO94963.1"/>
    <property type="molecule type" value="Genomic_DNA"/>
</dbReference>
<accession>A0A1N6M691</accession>
<dbReference type="RefSeq" id="WP_083602671.1">
    <property type="nucleotide sequence ID" value="NZ_AP024907.1"/>
</dbReference>
<dbReference type="Gene3D" id="3.30.559.10">
    <property type="entry name" value="Chloramphenicol acetyltransferase-like domain"/>
    <property type="match status" value="2"/>
</dbReference>
<dbReference type="Pfam" id="PF00550">
    <property type="entry name" value="PP-binding"/>
    <property type="match status" value="2"/>
</dbReference>
<dbReference type="InterPro" id="IPR025110">
    <property type="entry name" value="AMP-bd_C"/>
</dbReference>
<dbReference type="Pfam" id="PF00668">
    <property type="entry name" value="Condensation"/>
    <property type="match status" value="2"/>
</dbReference>
<dbReference type="FunFam" id="3.40.50.980:FF:000002">
    <property type="entry name" value="Enterobactin synthetase component F"/>
    <property type="match status" value="1"/>
</dbReference>
<dbReference type="OrthoDB" id="9757559at2"/>
<reference evidence="5 6" key="1">
    <citation type="submission" date="2016-12" db="EMBL/GenBank/DDBJ databases">
        <authorList>
            <person name="Song W.-J."/>
            <person name="Kurnit D.M."/>
        </authorList>
    </citation>
    <scope>NUCLEOTIDE SEQUENCE [LARGE SCALE GENOMIC DNA]</scope>
    <source>
        <strain evidence="5 6">CECT 9026</strain>
    </source>
</reference>
<dbReference type="InterPro" id="IPR001031">
    <property type="entry name" value="Thioesterase"/>
</dbReference>
<evidence type="ECO:0000313" key="5">
    <source>
        <dbReference type="EMBL" id="SIO94963.1"/>
    </source>
</evidence>
<organism evidence="5 6">
    <name type="scientific">Vibrio spartinae</name>
    <dbReference type="NCBI Taxonomy" id="1918945"/>
    <lineage>
        <taxon>Bacteria</taxon>
        <taxon>Pseudomonadati</taxon>
        <taxon>Pseudomonadota</taxon>
        <taxon>Gammaproteobacteria</taxon>
        <taxon>Vibrionales</taxon>
        <taxon>Vibrionaceae</taxon>
        <taxon>Vibrio</taxon>
    </lineage>
</organism>
<dbReference type="Gene3D" id="3.40.50.1820">
    <property type="entry name" value="alpha/beta hydrolase"/>
    <property type="match status" value="1"/>
</dbReference>
<evidence type="ECO:0000256" key="3">
    <source>
        <dbReference type="ARBA" id="ARBA00022553"/>
    </source>
</evidence>
<dbReference type="Pfam" id="PF13193">
    <property type="entry name" value="AMP-binding_C"/>
    <property type="match status" value="2"/>
</dbReference>
<evidence type="ECO:0000256" key="1">
    <source>
        <dbReference type="ARBA" id="ARBA00001957"/>
    </source>
</evidence>
<dbReference type="PROSITE" id="PS00012">
    <property type="entry name" value="PHOSPHOPANTETHEINE"/>
    <property type="match status" value="1"/>
</dbReference>
<evidence type="ECO:0000256" key="2">
    <source>
        <dbReference type="ARBA" id="ARBA00022450"/>
    </source>
</evidence>
<dbReference type="InterPro" id="IPR000873">
    <property type="entry name" value="AMP-dep_synth/lig_dom"/>
</dbReference>
<dbReference type="SUPFAM" id="SSF56801">
    <property type="entry name" value="Acetyl-CoA synthetase-like"/>
    <property type="match status" value="2"/>
</dbReference>
<dbReference type="Gene3D" id="3.40.50.12780">
    <property type="entry name" value="N-terminal domain of ligase-like"/>
    <property type="match status" value="1"/>
</dbReference>
<dbReference type="InterPro" id="IPR045851">
    <property type="entry name" value="AMP-bd_C_sf"/>
</dbReference>
<dbReference type="InterPro" id="IPR020845">
    <property type="entry name" value="AMP-binding_CS"/>
</dbReference>
<dbReference type="NCBIfam" id="TIGR01733">
    <property type="entry name" value="AA-adenyl-dom"/>
    <property type="match status" value="2"/>
</dbReference>
<dbReference type="Gene3D" id="3.30.300.30">
    <property type="match status" value="2"/>
</dbReference>
<gene>
    <name evidence="5" type="primary">dhbF_3</name>
    <name evidence="5" type="ORF">VSP9026_02700</name>
</gene>
<dbReference type="InterPro" id="IPR001242">
    <property type="entry name" value="Condensation_dom"/>
</dbReference>
<dbReference type="Gene3D" id="3.40.50.980">
    <property type="match status" value="2"/>
</dbReference>
<proteinExistence type="predicted"/>
<dbReference type="PANTHER" id="PTHR45527">
    <property type="entry name" value="NONRIBOSOMAL PEPTIDE SYNTHETASE"/>
    <property type="match status" value="1"/>
</dbReference>
<dbReference type="SUPFAM" id="SSF47336">
    <property type="entry name" value="ACP-like"/>
    <property type="match status" value="2"/>
</dbReference>
<dbReference type="Gene3D" id="3.30.559.30">
    <property type="entry name" value="Nonribosomal peptide synthetase, condensation domain"/>
    <property type="match status" value="2"/>
</dbReference>
<dbReference type="InterPro" id="IPR029058">
    <property type="entry name" value="AB_hydrolase_fold"/>
</dbReference>
<dbReference type="CDD" id="cd05930">
    <property type="entry name" value="A_NRPS"/>
    <property type="match status" value="1"/>
</dbReference>
<dbReference type="PANTHER" id="PTHR45527:SF14">
    <property type="entry name" value="PLIPASTATIN SYNTHASE SUBUNIT B"/>
    <property type="match status" value="1"/>
</dbReference>
<dbReference type="GO" id="GO:0005829">
    <property type="term" value="C:cytosol"/>
    <property type="evidence" value="ECO:0007669"/>
    <property type="project" value="TreeGrafter"/>
</dbReference>
<dbReference type="InterPro" id="IPR023213">
    <property type="entry name" value="CAT-like_dom_sf"/>
</dbReference>
<dbReference type="InterPro" id="IPR036736">
    <property type="entry name" value="ACP-like_sf"/>
</dbReference>
<protein>
    <submittedName>
        <fullName evidence="5">Dimodular nonribosomal peptide synthase</fullName>
    </submittedName>
</protein>
<dbReference type="NCBIfam" id="NF003417">
    <property type="entry name" value="PRK04813.1"/>
    <property type="match status" value="2"/>
</dbReference>
<dbReference type="GO" id="GO:0031177">
    <property type="term" value="F:phosphopantetheine binding"/>
    <property type="evidence" value="ECO:0007669"/>
    <property type="project" value="InterPro"/>
</dbReference>
<dbReference type="GO" id="GO:0043041">
    <property type="term" value="P:amino acid activation for nonribosomal peptide biosynthetic process"/>
    <property type="evidence" value="ECO:0007669"/>
    <property type="project" value="TreeGrafter"/>
</dbReference>
<dbReference type="SUPFAM" id="SSF52777">
    <property type="entry name" value="CoA-dependent acyltransferases"/>
    <property type="match status" value="4"/>
</dbReference>
<name>A0A1N6M691_9VIBR</name>
<evidence type="ECO:0000313" key="6">
    <source>
        <dbReference type="Proteomes" id="UP000184774"/>
    </source>
</evidence>
<dbReference type="GO" id="GO:0003824">
    <property type="term" value="F:catalytic activity"/>
    <property type="evidence" value="ECO:0007669"/>
    <property type="project" value="InterPro"/>
</dbReference>
<dbReference type="SUPFAM" id="SSF53474">
    <property type="entry name" value="alpha/beta-Hydrolases"/>
    <property type="match status" value="1"/>
</dbReference>
<feature type="domain" description="Carrier" evidence="4">
    <location>
        <begin position="971"/>
        <end position="1045"/>
    </location>
</feature>
<dbReference type="GO" id="GO:0044550">
    <property type="term" value="P:secondary metabolite biosynthetic process"/>
    <property type="evidence" value="ECO:0007669"/>
    <property type="project" value="TreeGrafter"/>
</dbReference>
<dbReference type="Proteomes" id="UP000184774">
    <property type="component" value="Unassembled WGS sequence"/>
</dbReference>
<keyword evidence="3" id="KW-0597">Phosphoprotein</keyword>
<dbReference type="Gene3D" id="1.10.1200.10">
    <property type="entry name" value="ACP-like"/>
    <property type="match status" value="2"/>
</dbReference>
<dbReference type="InterPro" id="IPR042099">
    <property type="entry name" value="ANL_N_sf"/>
</dbReference>
<dbReference type="FunFam" id="3.40.50.980:FF:000001">
    <property type="entry name" value="Non-ribosomal peptide synthetase"/>
    <property type="match status" value="1"/>
</dbReference>
<evidence type="ECO:0000259" key="4">
    <source>
        <dbReference type="PROSITE" id="PS50075"/>
    </source>
</evidence>
<dbReference type="InterPro" id="IPR020806">
    <property type="entry name" value="PKS_PP-bd"/>
</dbReference>
<dbReference type="SMART" id="SM00823">
    <property type="entry name" value="PKS_PP"/>
    <property type="match status" value="2"/>
</dbReference>
<dbReference type="InterPro" id="IPR010071">
    <property type="entry name" value="AA_adenyl_dom"/>
</dbReference>